<dbReference type="CDD" id="cd16936">
    <property type="entry name" value="HATPase_RsbW-like"/>
    <property type="match status" value="1"/>
</dbReference>
<keyword evidence="1" id="KW-0723">Serine/threonine-protein kinase</keyword>
<organism evidence="4 5">
    <name type="scientific">Thioclava electrotropha</name>
    <dbReference type="NCBI Taxonomy" id="1549850"/>
    <lineage>
        <taxon>Bacteria</taxon>
        <taxon>Pseudomonadati</taxon>
        <taxon>Pseudomonadota</taxon>
        <taxon>Alphaproteobacteria</taxon>
        <taxon>Rhodobacterales</taxon>
        <taxon>Paracoccaceae</taxon>
        <taxon>Thioclava</taxon>
    </lineage>
</organism>
<keyword evidence="5" id="KW-1185">Reference proteome</keyword>
<feature type="domain" description="Histidine kinase/HSP90-like ATPase" evidence="3">
    <location>
        <begin position="33"/>
        <end position="159"/>
    </location>
</feature>
<dbReference type="GO" id="GO:0005524">
    <property type="term" value="F:ATP binding"/>
    <property type="evidence" value="ECO:0007669"/>
    <property type="project" value="UniProtKB-KW"/>
</dbReference>
<sequence length="171" mass="18715">MRKRVRPKSPPSTARPSPHPQQAEVRVFNLSFAATPIAVRDALRAAVARFIRLMTEEEAGTLELILAEILNNIVEHGYGDSGKGTISLSIARDGKGLTCSVSDDGVALPPACLDLEDRDPERPDPSSLPEGGFGWFLIRDLATDLGYHREEGRNLLAFRMPLDPIEMRQAG</sequence>
<evidence type="ECO:0000313" key="4">
    <source>
        <dbReference type="EMBL" id="QPZ92755.1"/>
    </source>
</evidence>
<dbReference type="Pfam" id="PF13581">
    <property type="entry name" value="HATPase_c_2"/>
    <property type="match status" value="1"/>
</dbReference>
<reference evidence="4 5" key="1">
    <citation type="submission" date="2020-05" db="EMBL/GenBank/DDBJ databases">
        <title>Thioclava electrotropha strain Elox9 finished genome.</title>
        <authorList>
            <person name="Rowe A.R."/>
            <person name="Wilbanks E.G."/>
        </authorList>
    </citation>
    <scope>NUCLEOTIDE SEQUENCE [LARGE SCALE GENOMIC DNA]</scope>
    <source>
        <strain evidence="4 5">Elox9</strain>
    </source>
</reference>
<evidence type="ECO:0000256" key="2">
    <source>
        <dbReference type="SAM" id="MobiDB-lite"/>
    </source>
</evidence>
<dbReference type="RefSeq" id="WP_083078004.1">
    <property type="nucleotide sequence ID" value="NZ_CP053562.1"/>
</dbReference>
<gene>
    <name evidence="4" type="ORF">AKL02_018880</name>
</gene>
<accession>A0ABX6YYC4</accession>
<dbReference type="InterPro" id="IPR050267">
    <property type="entry name" value="Anti-sigma-factor_SerPK"/>
</dbReference>
<dbReference type="PANTHER" id="PTHR35526">
    <property type="entry name" value="ANTI-SIGMA-F FACTOR RSBW-RELATED"/>
    <property type="match status" value="1"/>
</dbReference>
<dbReference type="PANTHER" id="PTHR35526:SF3">
    <property type="entry name" value="ANTI-SIGMA-F FACTOR RSBW"/>
    <property type="match status" value="1"/>
</dbReference>
<evidence type="ECO:0000259" key="3">
    <source>
        <dbReference type="Pfam" id="PF13581"/>
    </source>
</evidence>
<dbReference type="EMBL" id="CP053562">
    <property type="protein sequence ID" value="QPZ92755.1"/>
    <property type="molecule type" value="Genomic_DNA"/>
</dbReference>
<feature type="region of interest" description="Disordered" evidence="2">
    <location>
        <begin position="1"/>
        <end position="21"/>
    </location>
</feature>
<keyword evidence="4" id="KW-0547">Nucleotide-binding</keyword>
<dbReference type="Gene3D" id="3.30.565.10">
    <property type="entry name" value="Histidine kinase-like ATPase, C-terminal domain"/>
    <property type="match status" value="1"/>
</dbReference>
<dbReference type="InterPro" id="IPR036890">
    <property type="entry name" value="HATPase_C_sf"/>
</dbReference>
<keyword evidence="1" id="KW-0418">Kinase</keyword>
<keyword evidence="4" id="KW-0067">ATP-binding</keyword>
<name>A0ABX6YYC4_9RHOB</name>
<protein>
    <submittedName>
        <fullName evidence="4">ATP-binding protein</fullName>
    </submittedName>
</protein>
<evidence type="ECO:0000313" key="5">
    <source>
        <dbReference type="Proteomes" id="UP000192422"/>
    </source>
</evidence>
<dbReference type="SUPFAM" id="SSF55874">
    <property type="entry name" value="ATPase domain of HSP90 chaperone/DNA topoisomerase II/histidine kinase"/>
    <property type="match status" value="1"/>
</dbReference>
<dbReference type="Proteomes" id="UP000192422">
    <property type="component" value="Chromosome"/>
</dbReference>
<keyword evidence="1" id="KW-0808">Transferase</keyword>
<evidence type="ECO:0000256" key="1">
    <source>
        <dbReference type="ARBA" id="ARBA00022527"/>
    </source>
</evidence>
<proteinExistence type="predicted"/>
<dbReference type="InterPro" id="IPR003594">
    <property type="entry name" value="HATPase_dom"/>
</dbReference>